<dbReference type="SMART" id="SM00967">
    <property type="entry name" value="SpoU_sub_bind"/>
    <property type="match status" value="1"/>
</dbReference>
<evidence type="ECO:0000256" key="1">
    <source>
        <dbReference type="ARBA" id="ARBA00007228"/>
    </source>
</evidence>
<comment type="similarity">
    <text evidence="1">Belongs to the class IV-like SAM-binding methyltransferase superfamily. RNA methyltransferase TrmH family.</text>
</comment>
<evidence type="ECO:0000313" key="6">
    <source>
        <dbReference type="Proteomes" id="UP000280444"/>
    </source>
</evidence>
<protein>
    <submittedName>
        <fullName evidence="5">RNA methyltransferase</fullName>
    </submittedName>
</protein>
<dbReference type="Gene3D" id="3.40.1280.10">
    <property type="match status" value="1"/>
</dbReference>
<dbReference type="EMBL" id="RQZF01000001">
    <property type="protein sequence ID" value="RRC96572.1"/>
    <property type="molecule type" value="Genomic_DNA"/>
</dbReference>
<dbReference type="GO" id="GO:0008173">
    <property type="term" value="F:RNA methyltransferase activity"/>
    <property type="evidence" value="ECO:0007669"/>
    <property type="project" value="InterPro"/>
</dbReference>
<dbReference type="Pfam" id="PF00588">
    <property type="entry name" value="SpoU_methylase"/>
    <property type="match status" value="1"/>
</dbReference>
<gene>
    <name evidence="5" type="ORF">EII11_01620</name>
</gene>
<dbReference type="PANTHER" id="PTHR43191:SF2">
    <property type="entry name" value="RRNA METHYLTRANSFERASE 3, MITOCHONDRIAL"/>
    <property type="match status" value="1"/>
</dbReference>
<dbReference type="InterPro" id="IPR051259">
    <property type="entry name" value="rRNA_Methyltransferase"/>
</dbReference>
<reference evidence="5 6" key="1">
    <citation type="submission" date="2018-11" db="EMBL/GenBank/DDBJ databases">
        <title>Genomes From Bacteria Associated with the Canine Oral Cavity: a Test Case for Automated Genome-Based Taxonomic Assignment.</title>
        <authorList>
            <person name="Coil D.A."/>
            <person name="Jospin G."/>
            <person name="Darling A.E."/>
            <person name="Wallis C."/>
            <person name="Davis I.J."/>
            <person name="Harris S."/>
            <person name="Eisen J.A."/>
            <person name="Holcombe L.J."/>
            <person name="O'Flynn C."/>
        </authorList>
    </citation>
    <scope>NUCLEOTIDE SEQUENCE [LARGE SCALE GENOMIC DNA]</scope>
    <source>
        <strain evidence="5 6">OH770</strain>
    </source>
</reference>
<dbReference type="InterPro" id="IPR029028">
    <property type="entry name" value="Alpha/beta_knot_MTases"/>
</dbReference>
<dbReference type="SUPFAM" id="SSF55315">
    <property type="entry name" value="L30e-like"/>
    <property type="match status" value="1"/>
</dbReference>
<organism evidence="5 6">
    <name type="scientific">Schaalia canis</name>
    <dbReference type="NCBI Taxonomy" id="100469"/>
    <lineage>
        <taxon>Bacteria</taxon>
        <taxon>Bacillati</taxon>
        <taxon>Actinomycetota</taxon>
        <taxon>Actinomycetes</taxon>
        <taxon>Actinomycetales</taxon>
        <taxon>Actinomycetaceae</taxon>
        <taxon>Schaalia</taxon>
    </lineage>
</organism>
<dbReference type="InterPro" id="IPR029026">
    <property type="entry name" value="tRNA_m1G_MTases_N"/>
</dbReference>
<evidence type="ECO:0000256" key="3">
    <source>
        <dbReference type="ARBA" id="ARBA00022679"/>
    </source>
</evidence>
<dbReference type="Proteomes" id="UP000280444">
    <property type="component" value="Unassembled WGS sequence"/>
</dbReference>
<dbReference type="GO" id="GO:0006396">
    <property type="term" value="P:RNA processing"/>
    <property type="evidence" value="ECO:0007669"/>
    <property type="project" value="InterPro"/>
</dbReference>
<dbReference type="InterPro" id="IPR029064">
    <property type="entry name" value="Ribosomal_eL30-like_sf"/>
</dbReference>
<evidence type="ECO:0000256" key="2">
    <source>
        <dbReference type="ARBA" id="ARBA00022603"/>
    </source>
</evidence>
<keyword evidence="6" id="KW-1185">Reference proteome</keyword>
<dbReference type="SUPFAM" id="SSF75217">
    <property type="entry name" value="alpha/beta knot"/>
    <property type="match status" value="1"/>
</dbReference>
<dbReference type="OrthoDB" id="9794400at2"/>
<keyword evidence="3 5" id="KW-0808">Transferase</keyword>
<name>A0A3P1SJT0_9ACTO</name>
<evidence type="ECO:0000313" key="5">
    <source>
        <dbReference type="EMBL" id="RRC96572.1"/>
    </source>
</evidence>
<proteinExistence type="inferred from homology"/>
<dbReference type="GO" id="GO:0032259">
    <property type="term" value="P:methylation"/>
    <property type="evidence" value="ECO:0007669"/>
    <property type="project" value="UniProtKB-KW"/>
</dbReference>
<dbReference type="CDD" id="cd18095">
    <property type="entry name" value="SpoU-like_rRNA-MTase"/>
    <property type="match status" value="1"/>
</dbReference>
<dbReference type="AlphaFoldDB" id="A0A3P1SJT0"/>
<keyword evidence="2 5" id="KW-0489">Methyltransferase</keyword>
<dbReference type="PANTHER" id="PTHR43191">
    <property type="entry name" value="RRNA METHYLTRANSFERASE 3"/>
    <property type="match status" value="1"/>
</dbReference>
<dbReference type="GO" id="GO:0005737">
    <property type="term" value="C:cytoplasm"/>
    <property type="evidence" value="ECO:0007669"/>
    <property type="project" value="UniProtKB-ARBA"/>
</dbReference>
<dbReference type="Gene3D" id="3.30.1330.30">
    <property type="match status" value="1"/>
</dbReference>
<sequence length="287" mass="30062">MLSNPHADRVKKVARLVGRSARSRSGHMLVEGPQAVRELLIHRPRSVVDVYLTTSATSAHPEIGELAHVATRWVHEVTDEVAAAMSGDAQGILAVARLDAIDEDSSSDARTVISEGSSADGATELPVTFVCVTQGRDPGNLGTIIRTADAMGASAVVLCAGSVDVRNPKVVRSSAGSVFHLPVIPMRSFDAAVEYLRGRGAALLGTSGSCEAEDLSELIALSMHGVPTVLTRSHAWLMGNEAKGLSEEELAACDSLITIPMTGQSESLNVASAASICLYASQLLRGR</sequence>
<dbReference type="InterPro" id="IPR013123">
    <property type="entry name" value="SpoU_subst-bd"/>
</dbReference>
<accession>A0A3P1SJT0</accession>
<evidence type="ECO:0000259" key="4">
    <source>
        <dbReference type="SMART" id="SM00967"/>
    </source>
</evidence>
<dbReference type="GO" id="GO:0003723">
    <property type="term" value="F:RNA binding"/>
    <property type="evidence" value="ECO:0007669"/>
    <property type="project" value="InterPro"/>
</dbReference>
<dbReference type="Pfam" id="PF08032">
    <property type="entry name" value="SpoU_sub_bind"/>
    <property type="match status" value="1"/>
</dbReference>
<comment type="caution">
    <text evidence="5">The sequence shown here is derived from an EMBL/GenBank/DDBJ whole genome shotgun (WGS) entry which is preliminary data.</text>
</comment>
<feature type="domain" description="RNA 2-O ribose methyltransferase substrate binding" evidence="4">
    <location>
        <begin position="29"/>
        <end position="102"/>
    </location>
</feature>
<dbReference type="InterPro" id="IPR001537">
    <property type="entry name" value="SpoU_MeTrfase"/>
</dbReference>